<dbReference type="SUPFAM" id="SSF55248">
    <property type="entry name" value="PCD-like"/>
    <property type="match status" value="1"/>
</dbReference>
<dbReference type="NCBIfam" id="NF002017">
    <property type="entry name" value="PRK00823.1-2"/>
    <property type="match status" value="1"/>
</dbReference>
<gene>
    <name evidence="5" type="ORF">BZM27_45105</name>
</gene>
<dbReference type="EMBL" id="MWML01000323">
    <property type="protein sequence ID" value="TCG03873.1"/>
    <property type="molecule type" value="Genomic_DNA"/>
</dbReference>
<reference evidence="5 6" key="1">
    <citation type="submission" date="2017-02" db="EMBL/GenBank/DDBJ databases">
        <title>Paraburkholderia sophoroidis sp. nov. and Paraburkholderia steynii sp. nov. rhizobial symbionts of the fynbos legume Hypocalyptus sophoroides.</title>
        <authorList>
            <person name="Steenkamp E.T."/>
            <person name="Beukes C.W."/>
            <person name="Van Zyl E."/>
            <person name="Avontuur J."/>
            <person name="Chan W.Y."/>
            <person name="Hassen A."/>
            <person name="Palmer M."/>
            <person name="Mthombeni L."/>
            <person name="Phalane F."/>
            <person name="Sereme K."/>
            <person name="Venter S.N."/>
        </authorList>
    </citation>
    <scope>NUCLEOTIDE SEQUENCE [LARGE SCALE GENOMIC DNA]</scope>
    <source>
        <strain evidence="5 6">HC1.1ba</strain>
    </source>
</reference>
<sequence length="152" mass="17189">MAQSEQVYSDEEIQKKLEGPLQHWYLEDGWLRRKYRTESWKGTLMVVNTVGHLAEAAWHHPDLTVSYAFVVVKLKTHSAKGITDKDFTLARKIEEVIGWQPGKEGGPLEGTPADDQRFRYIKYDAPRADAIRANARGGRANARRVARGTALA</sequence>
<comment type="catalytic activity">
    <reaction evidence="1">
        <text>(4aS,6R)-4a-hydroxy-L-erythro-5,6,7,8-tetrahydrobiopterin = (6R)-L-erythro-6,7-dihydrobiopterin + H2O</text>
        <dbReference type="Rhea" id="RHEA:11920"/>
        <dbReference type="ChEBI" id="CHEBI:15377"/>
        <dbReference type="ChEBI" id="CHEBI:15642"/>
        <dbReference type="ChEBI" id="CHEBI:43120"/>
        <dbReference type="EC" id="4.2.1.96"/>
    </reaction>
</comment>
<protein>
    <recommendedName>
        <fullName evidence="3">4a-hydroxytetrahydrobiopterin dehydratase</fullName>
        <ecNumber evidence="3">4.2.1.96</ecNumber>
    </recommendedName>
</protein>
<dbReference type="InterPro" id="IPR001533">
    <property type="entry name" value="Pterin_deHydtase"/>
</dbReference>
<dbReference type="InterPro" id="IPR036428">
    <property type="entry name" value="PCD_sf"/>
</dbReference>
<dbReference type="Pfam" id="PF01329">
    <property type="entry name" value="Pterin_4a"/>
    <property type="match status" value="1"/>
</dbReference>
<name>A0A4R0X1F1_9BURK</name>
<dbReference type="PANTHER" id="PTHR12599">
    <property type="entry name" value="PTERIN-4-ALPHA-CARBINOLAMINE DEHYDRATASE"/>
    <property type="match status" value="1"/>
</dbReference>
<accession>A0A4R0X1F1</accession>
<keyword evidence="6" id="KW-1185">Reference proteome</keyword>
<organism evidence="5 6">
    <name type="scientific">Paraburkholderia steynii</name>
    <dbReference type="NCBI Taxonomy" id="1245441"/>
    <lineage>
        <taxon>Bacteria</taxon>
        <taxon>Pseudomonadati</taxon>
        <taxon>Pseudomonadota</taxon>
        <taxon>Betaproteobacteria</taxon>
        <taxon>Burkholderiales</taxon>
        <taxon>Burkholderiaceae</taxon>
        <taxon>Paraburkholderia</taxon>
    </lineage>
</organism>
<comment type="caution">
    <text evidence="5">The sequence shown here is derived from an EMBL/GenBank/DDBJ whole genome shotgun (WGS) entry which is preliminary data.</text>
</comment>
<dbReference type="Proteomes" id="UP000294200">
    <property type="component" value="Unassembled WGS sequence"/>
</dbReference>
<proteinExistence type="inferred from homology"/>
<dbReference type="AlphaFoldDB" id="A0A4R0X1F1"/>
<dbReference type="GO" id="GO:0008124">
    <property type="term" value="F:4-alpha-hydroxytetrahydrobiopterin dehydratase activity"/>
    <property type="evidence" value="ECO:0007669"/>
    <property type="project" value="UniProtKB-EC"/>
</dbReference>
<evidence type="ECO:0000256" key="2">
    <source>
        <dbReference type="ARBA" id="ARBA00006472"/>
    </source>
</evidence>
<dbReference type="PANTHER" id="PTHR12599:SF0">
    <property type="entry name" value="PTERIN-4-ALPHA-CARBINOLAMINE DEHYDRATASE"/>
    <property type="match status" value="1"/>
</dbReference>
<evidence type="ECO:0000313" key="6">
    <source>
        <dbReference type="Proteomes" id="UP000294200"/>
    </source>
</evidence>
<dbReference type="EC" id="4.2.1.96" evidence="3"/>
<evidence type="ECO:0000256" key="4">
    <source>
        <dbReference type="ARBA" id="ARBA00023239"/>
    </source>
</evidence>
<dbReference type="CDD" id="cd00488">
    <property type="entry name" value="PCD_DCoH"/>
    <property type="match status" value="1"/>
</dbReference>
<dbReference type="Gene3D" id="3.30.1360.20">
    <property type="entry name" value="Transcriptional coactivator/pterin dehydratase"/>
    <property type="match status" value="1"/>
</dbReference>
<dbReference type="GO" id="GO:0006729">
    <property type="term" value="P:tetrahydrobiopterin biosynthetic process"/>
    <property type="evidence" value="ECO:0007669"/>
    <property type="project" value="InterPro"/>
</dbReference>
<evidence type="ECO:0000256" key="3">
    <source>
        <dbReference type="ARBA" id="ARBA00013252"/>
    </source>
</evidence>
<keyword evidence="4" id="KW-0456">Lyase</keyword>
<evidence type="ECO:0000313" key="5">
    <source>
        <dbReference type="EMBL" id="TCG03873.1"/>
    </source>
</evidence>
<comment type="similarity">
    <text evidence="2">Belongs to the pterin-4-alpha-carbinolamine dehydratase family.</text>
</comment>
<evidence type="ECO:0000256" key="1">
    <source>
        <dbReference type="ARBA" id="ARBA00001554"/>
    </source>
</evidence>